<dbReference type="Pfam" id="PF00005">
    <property type="entry name" value="ABC_tran"/>
    <property type="match status" value="2"/>
</dbReference>
<evidence type="ECO:0000256" key="2">
    <source>
        <dbReference type="ARBA" id="ARBA00009404"/>
    </source>
</evidence>
<feature type="region of interest" description="Disordered" evidence="10">
    <location>
        <begin position="26"/>
        <end position="191"/>
    </location>
</feature>
<dbReference type="CDD" id="cd03215">
    <property type="entry name" value="ABC_Carb_Monos_II"/>
    <property type="match status" value="1"/>
</dbReference>
<dbReference type="EC" id="7.6.2.13" evidence="8"/>
<comment type="subunit">
    <text evidence="3">The complex is composed of two ATP-binding proteins (LsrA), two transmembrane proteins (LsrC and LsrD) and a solute-binding protein (LsrB).</text>
</comment>
<dbReference type="Gene3D" id="3.40.50.300">
    <property type="entry name" value="P-loop containing nucleotide triphosphate hydrolases"/>
    <property type="match status" value="2"/>
</dbReference>
<dbReference type="InterPro" id="IPR003593">
    <property type="entry name" value="AAA+_ATPase"/>
</dbReference>
<evidence type="ECO:0000256" key="7">
    <source>
        <dbReference type="ARBA" id="ARBA00023747"/>
    </source>
</evidence>
<dbReference type="CDD" id="cd03216">
    <property type="entry name" value="ABC_Carb_Monos_I"/>
    <property type="match status" value="1"/>
</dbReference>
<dbReference type="InterPro" id="IPR027417">
    <property type="entry name" value="P-loop_NTPase"/>
</dbReference>
<evidence type="ECO:0000256" key="6">
    <source>
        <dbReference type="ARBA" id="ARBA00022840"/>
    </source>
</evidence>
<feature type="compositionally biased region" description="Basic residues" evidence="10">
    <location>
        <begin position="90"/>
        <end position="106"/>
    </location>
</feature>
<dbReference type="SMART" id="SM00382">
    <property type="entry name" value="AAA"/>
    <property type="match status" value="1"/>
</dbReference>
<comment type="subcellular location">
    <subcellularLocation>
        <location evidence="1">Cell inner membrane</location>
        <topology evidence="1">Peripheral membrane protein</topology>
    </subcellularLocation>
</comment>
<evidence type="ECO:0000259" key="11">
    <source>
        <dbReference type="PROSITE" id="PS50893"/>
    </source>
</evidence>
<keyword evidence="6 12" id="KW-0067">ATP-binding</keyword>
<feature type="domain" description="ABC transporter" evidence="11">
    <location>
        <begin position="229"/>
        <end position="473"/>
    </location>
</feature>
<dbReference type="GO" id="GO:0005886">
    <property type="term" value="C:plasma membrane"/>
    <property type="evidence" value="ECO:0007669"/>
    <property type="project" value="UniProtKB-SubCell"/>
</dbReference>
<proteinExistence type="inferred from homology"/>
<dbReference type="InterPro" id="IPR003439">
    <property type="entry name" value="ABC_transporter-like_ATP-bd"/>
</dbReference>
<keyword evidence="5" id="KW-0547">Nucleotide-binding</keyword>
<dbReference type="Proteomes" id="UP000460221">
    <property type="component" value="Unassembled WGS sequence"/>
</dbReference>
<gene>
    <name evidence="12" type="ORF">GIS00_00765</name>
</gene>
<dbReference type="SUPFAM" id="SSF52540">
    <property type="entry name" value="P-loop containing nucleoside triphosphate hydrolases"/>
    <property type="match status" value="2"/>
</dbReference>
<evidence type="ECO:0000256" key="10">
    <source>
        <dbReference type="SAM" id="MobiDB-lite"/>
    </source>
</evidence>
<reference evidence="12 13" key="1">
    <citation type="submission" date="2019-11" db="EMBL/GenBank/DDBJ databases">
        <authorList>
            <person name="Jiang L.-Q."/>
        </authorList>
    </citation>
    <scope>NUCLEOTIDE SEQUENCE [LARGE SCALE GENOMIC DNA]</scope>
    <source>
        <strain evidence="12 13">YIM 132087</strain>
    </source>
</reference>
<dbReference type="InterPro" id="IPR050107">
    <property type="entry name" value="ABC_carbohydrate_import_ATPase"/>
</dbReference>
<comment type="similarity">
    <text evidence="2">Belongs to the ABC transporter superfamily. AI-2 autoinducer porter (TC 3.A.1.2.8) family.</text>
</comment>
<evidence type="ECO:0000313" key="12">
    <source>
        <dbReference type="EMBL" id="MTD12474.1"/>
    </source>
</evidence>
<dbReference type="InterPro" id="IPR017871">
    <property type="entry name" value="ABC_transporter-like_CS"/>
</dbReference>
<evidence type="ECO:0000256" key="5">
    <source>
        <dbReference type="ARBA" id="ARBA00022741"/>
    </source>
</evidence>
<accession>A0A7K1FHW8</accession>
<dbReference type="PROSITE" id="PS00211">
    <property type="entry name" value="ABC_TRANSPORTER_1"/>
    <property type="match status" value="1"/>
</dbReference>
<comment type="function">
    <text evidence="7">Part of the ABC transporter complex LsrABCD involved in autoinducer 2 (AI-2) import. Responsible for energy coupling to the transport system.</text>
</comment>
<evidence type="ECO:0000313" key="13">
    <source>
        <dbReference type="Proteomes" id="UP000460221"/>
    </source>
</evidence>
<evidence type="ECO:0000256" key="4">
    <source>
        <dbReference type="ARBA" id="ARBA00019459"/>
    </source>
</evidence>
<feature type="compositionally biased region" description="Basic and acidic residues" evidence="10">
    <location>
        <begin position="63"/>
        <end position="75"/>
    </location>
</feature>
<name>A0A7K1FHW8_9ACTN</name>
<dbReference type="AlphaFoldDB" id="A0A7K1FHW8"/>
<dbReference type="EMBL" id="WLYK01000001">
    <property type="protein sequence ID" value="MTD12474.1"/>
    <property type="molecule type" value="Genomic_DNA"/>
</dbReference>
<dbReference type="PANTHER" id="PTHR43790">
    <property type="entry name" value="CARBOHYDRATE TRANSPORT ATP-BINDING PROTEIN MG119-RELATED"/>
    <property type="match status" value="1"/>
</dbReference>
<feature type="domain" description="ABC transporter" evidence="11">
    <location>
        <begin position="496"/>
        <end position="738"/>
    </location>
</feature>
<dbReference type="GO" id="GO:0005524">
    <property type="term" value="F:ATP binding"/>
    <property type="evidence" value="ECO:0007669"/>
    <property type="project" value="UniProtKB-KW"/>
</dbReference>
<dbReference type="GO" id="GO:0016887">
    <property type="term" value="F:ATP hydrolysis activity"/>
    <property type="evidence" value="ECO:0007669"/>
    <property type="project" value="InterPro"/>
</dbReference>
<feature type="compositionally biased region" description="Basic and acidic residues" evidence="10">
    <location>
        <begin position="107"/>
        <end position="123"/>
    </location>
</feature>
<evidence type="ECO:0000256" key="1">
    <source>
        <dbReference type="ARBA" id="ARBA00004417"/>
    </source>
</evidence>
<evidence type="ECO:0000256" key="9">
    <source>
        <dbReference type="ARBA" id="ARBA00034076"/>
    </source>
</evidence>
<evidence type="ECO:0000256" key="3">
    <source>
        <dbReference type="ARBA" id="ARBA00011262"/>
    </source>
</evidence>
<keyword evidence="13" id="KW-1185">Reference proteome</keyword>
<comment type="caution">
    <text evidence="12">The sequence shown here is derived from an EMBL/GenBank/DDBJ whole genome shotgun (WGS) entry which is preliminary data.</text>
</comment>
<dbReference type="PROSITE" id="PS50893">
    <property type="entry name" value="ABC_TRANSPORTER_2"/>
    <property type="match status" value="2"/>
</dbReference>
<evidence type="ECO:0000256" key="8">
    <source>
        <dbReference type="ARBA" id="ARBA00023798"/>
    </source>
</evidence>
<protein>
    <recommendedName>
        <fullName evidence="4">Autoinducer 2 import ATP-binding protein LsrA</fullName>
        <ecNumber evidence="8">7.6.2.13</ecNumber>
    </recommendedName>
</protein>
<organism evidence="12 13">
    <name type="scientific">Nakamurella alba</name>
    <dbReference type="NCBI Taxonomy" id="2665158"/>
    <lineage>
        <taxon>Bacteria</taxon>
        <taxon>Bacillati</taxon>
        <taxon>Actinomycetota</taxon>
        <taxon>Actinomycetes</taxon>
        <taxon>Nakamurellales</taxon>
        <taxon>Nakamurellaceae</taxon>
        <taxon>Nakamurella</taxon>
    </lineage>
</organism>
<sequence length="748" mass="81162">MHRPRCGRQGTVLGCGSDDGRLGHQRFEGHGQCADGRHQGHQLGGRGERGRTGRVRRQLPRVQGDHGQPDPRSDQWRFAAGGVERTLRGPGHRLHRPHLRHPGRRHDRVDEHEQPRGRGEGRVVRRHLLGDGAGRESGQCRRRRRRGATRLDGLREPRPGLPDHSWHASGRSGHPGTGFRQDHHLERRRGTRLCRRVRHRVRRRVLEALGSGRVTGTDDLGDRPGEPLLRISGLSKAYGTTQALSHADLTVESGEIHGLLGQNGSGKSTLVKCIAGVVTPDGGRIFVRGEEIPLPLTAARSEQLGLRFVHQNLGLVDSLSVAENLMLEKFSGGQRHIRWSGVFADAEKMLGQYGLRVDPRVAVRTLTPLMRAQVAIARALAPLRAGGGEDRRALLVLDEPTVYLPKKEVGALFDLLRRVVGHGHGVLLVTHRLTELLENTARVSVLRDARIIETLVTAGSSEDEMVGMAVGSEWHSGTDPLEQAQAVTSVAPAEPGGAGTVTVSGLASRHLRGVDLELLPGEIHGFTGLAESGYEELLYAMFGAEERAAGSLTLGNLRLDLSRLLPRQAIRNGVALVPANRLQQGIAGVASIEESLSLPVLERYFRAGRLRLGRMTAAGGEVISKYGIVAGGPSTRVDTLSGGNQQKVLIAKWLQRRTALLLLHEPTQGVDIAARNDIWQFVREAASNCPVLVASSDYDELATLCTRVSIVANGRIATTLAGRRMTADGIAAECLKVPGRAVPREGSR</sequence>
<dbReference type="PANTHER" id="PTHR43790:SF2">
    <property type="entry name" value="AUTOINDUCER 2 IMPORT ATP-BINDING PROTEIN LSRA"/>
    <property type="match status" value="1"/>
</dbReference>
<comment type="catalytic activity">
    <reaction evidence="9">
        <text>ATP + H2O + (2R,4S)-2-methyl-2,3,3,4-tetrahydroxytetrahydrofuran-[AI-2-binding protein]Side 1 = ADP + phosphate + (2R,4S)-2-methyl-2,3,3,4-tetrahydroxytetrahydrofuranSide 2 + [AI-2-binding protein]Side 1.</text>
        <dbReference type="EC" id="7.6.2.13"/>
    </reaction>
</comment>